<name>A0A382FPV0_9ZZZZ</name>
<gene>
    <name evidence="1" type="ORF">METZ01_LOCUS218010</name>
</gene>
<dbReference type="AlphaFoldDB" id="A0A382FPV0"/>
<organism evidence="1">
    <name type="scientific">marine metagenome</name>
    <dbReference type="NCBI Taxonomy" id="408172"/>
    <lineage>
        <taxon>unclassified sequences</taxon>
        <taxon>metagenomes</taxon>
        <taxon>ecological metagenomes</taxon>
    </lineage>
</organism>
<accession>A0A382FPV0</accession>
<evidence type="ECO:0000313" key="1">
    <source>
        <dbReference type="EMBL" id="SVB65156.1"/>
    </source>
</evidence>
<dbReference type="EMBL" id="UINC01051243">
    <property type="protein sequence ID" value="SVB65156.1"/>
    <property type="molecule type" value="Genomic_DNA"/>
</dbReference>
<reference evidence="1" key="1">
    <citation type="submission" date="2018-05" db="EMBL/GenBank/DDBJ databases">
        <authorList>
            <person name="Lanie J.A."/>
            <person name="Ng W.-L."/>
            <person name="Kazmierczak K.M."/>
            <person name="Andrzejewski T.M."/>
            <person name="Davidsen T.M."/>
            <person name="Wayne K.J."/>
            <person name="Tettelin H."/>
            <person name="Glass J.I."/>
            <person name="Rusch D."/>
            <person name="Podicherti R."/>
            <person name="Tsui H.-C.T."/>
            <person name="Winkler M.E."/>
        </authorList>
    </citation>
    <scope>NUCLEOTIDE SEQUENCE</scope>
</reference>
<protein>
    <submittedName>
        <fullName evidence="1">Uncharacterized protein</fullName>
    </submittedName>
</protein>
<feature type="non-terminal residue" evidence="1">
    <location>
        <position position="110"/>
    </location>
</feature>
<sequence length="110" mass="12562">MILRVSRCIIYLILFSVLFSQATYNLYSPALVLPPIGENETMHFGFWLHADMPDSDGDGDTFLEDYYSIAINDILSTAWHSSNFNSDDGANFWCADEEISGYLDSWVQYL</sequence>
<proteinExistence type="predicted"/>